<dbReference type="PANTHER" id="PTHR21180:SF32">
    <property type="entry name" value="ENDONUCLEASE_EXONUCLEASE_PHOSPHATASE FAMILY DOMAIN-CONTAINING PROTEIN 1"/>
    <property type="match status" value="1"/>
</dbReference>
<dbReference type="EMBL" id="FMBK01000003">
    <property type="protein sequence ID" value="SCC71259.1"/>
    <property type="molecule type" value="Genomic_DNA"/>
</dbReference>
<dbReference type="GO" id="GO:0006281">
    <property type="term" value="P:DNA repair"/>
    <property type="evidence" value="ECO:0007669"/>
    <property type="project" value="InterPro"/>
</dbReference>
<dbReference type="GO" id="GO:0015628">
    <property type="term" value="P:protein secretion by the type II secretion system"/>
    <property type="evidence" value="ECO:0007669"/>
    <property type="project" value="TreeGrafter"/>
</dbReference>
<dbReference type="Pfam" id="PF12836">
    <property type="entry name" value="HHH_3"/>
    <property type="match status" value="1"/>
</dbReference>
<dbReference type="Proteomes" id="UP000243661">
    <property type="component" value="Unassembled WGS sequence"/>
</dbReference>
<reference evidence="2 3" key="1">
    <citation type="submission" date="2016-08" db="EMBL/GenBank/DDBJ databases">
        <authorList>
            <person name="Seilhamer J.J."/>
        </authorList>
    </citation>
    <scope>NUCLEOTIDE SEQUENCE [LARGE SCALE GENOMIC DNA]</scope>
    <source>
        <strain evidence="2 3">ANC 4874</strain>
    </source>
</reference>
<proteinExistence type="predicted"/>
<evidence type="ECO:0000259" key="1">
    <source>
        <dbReference type="SMART" id="SM00278"/>
    </source>
</evidence>
<dbReference type="Gene3D" id="1.10.150.280">
    <property type="entry name" value="AF1531-like domain"/>
    <property type="match status" value="1"/>
</dbReference>
<dbReference type="InterPro" id="IPR003583">
    <property type="entry name" value="Hlx-hairpin-Hlx_DNA-bd_motif"/>
</dbReference>
<evidence type="ECO:0000313" key="3">
    <source>
        <dbReference type="Proteomes" id="UP000243661"/>
    </source>
</evidence>
<sequence>MQKRIQILSDFLYMGIFISLLLGSNGYAQKFDQEYLKWKADQDAQDARLKGPNTATSQNYYLAKPSLVAVTGNKVSLNQANAEQLQTLSGVGLKKAEAIIAYRQKNGKFKTIEDVQQVKGIGPALFAKNKQRLGL</sequence>
<name>A0A1C4GSW1_9GAMM</name>
<dbReference type="InterPro" id="IPR010994">
    <property type="entry name" value="RuvA_2-like"/>
</dbReference>
<gene>
    <name evidence="2" type="ORF">GA0116959_103109</name>
</gene>
<evidence type="ECO:0000313" key="2">
    <source>
        <dbReference type="EMBL" id="SCC71259.1"/>
    </source>
</evidence>
<organism evidence="2 3">
    <name type="scientific">Acinetobacter albensis</name>
    <dbReference type="NCBI Taxonomy" id="1673609"/>
    <lineage>
        <taxon>Bacteria</taxon>
        <taxon>Pseudomonadati</taxon>
        <taxon>Pseudomonadota</taxon>
        <taxon>Gammaproteobacteria</taxon>
        <taxon>Moraxellales</taxon>
        <taxon>Moraxellaceae</taxon>
        <taxon>Acinetobacter</taxon>
    </lineage>
</organism>
<dbReference type="AlphaFoldDB" id="A0A1C4GSW1"/>
<dbReference type="SUPFAM" id="SSF47781">
    <property type="entry name" value="RuvA domain 2-like"/>
    <property type="match status" value="1"/>
</dbReference>
<dbReference type="OrthoDB" id="7510573at2"/>
<dbReference type="GO" id="GO:0015627">
    <property type="term" value="C:type II protein secretion system complex"/>
    <property type="evidence" value="ECO:0007669"/>
    <property type="project" value="TreeGrafter"/>
</dbReference>
<protein>
    <submittedName>
        <fullName evidence="2">Competence protein ComEA</fullName>
    </submittedName>
</protein>
<dbReference type="InterPro" id="IPR051675">
    <property type="entry name" value="Endo/Exo/Phosphatase_dom_1"/>
</dbReference>
<feature type="domain" description="Helix-hairpin-helix DNA-binding motif class 1" evidence="1">
    <location>
        <begin position="113"/>
        <end position="132"/>
    </location>
</feature>
<dbReference type="PANTHER" id="PTHR21180">
    <property type="entry name" value="ENDONUCLEASE/EXONUCLEASE/PHOSPHATASE FAMILY DOMAIN-CONTAINING PROTEIN 1"/>
    <property type="match status" value="1"/>
</dbReference>
<dbReference type="SMART" id="SM00278">
    <property type="entry name" value="HhH1"/>
    <property type="match status" value="2"/>
</dbReference>
<dbReference type="GO" id="GO:0003677">
    <property type="term" value="F:DNA binding"/>
    <property type="evidence" value="ECO:0007669"/>
    <property type="project" value="InterPro"/>
</dbReference>
<feature type="domain" description="Helix-hairpin-helix DNA-binding motif class 1" evidence="1">
    <location>
        <begin position="83"/>
        <end position="102"/>
    </location>
</feature>
<dbReference type="RefSeq" id="WP_053578775.1">
    <property type="nucleotide sequence ID" value="NZ_FMBK01000003.1"/>
</dbReference>
<dbReference type="InterPro" id="IPR004509">
    <property type="entry name" value="Competence_ComEA_HhH"/>
</dbReference>
<accession>A0A1C4GSW1</accession>
<dbReference type="NCBIfam" id="TIGR00426">
    <property type="entry name" value="competence protein ComEA helix-hairpin-helix repeat region"/>
    <property type="match status" value="1"/>
</dbReference>